<dbReference type="InterPro" id="IPR053863">
    <property type="entry name" value="Glyoxy/Ble-like_N"/>
</dbReference>
<evidence type="ECO:0000259" key="1">
    <source>
        <dbReference type="Pfam" id="PF22677"/>
    </source>
</evidence>
<proteinExistence type="predicted"/>
<dbReference type="PANTHER" id="PTHR36503">
    <property type="entry name" value="BLR2520 PROTEIN"/>
    <property type="match status" value="1"/>
</dbReference>
<gene>
    <name evidence="2" type="ORF">C6571_08215</name>
</gene>
<dbReference type="SUPFAM" id="SSF54593">
    <property type="entry name" value="Glyoxalase/Bleomycin resistance protein/Dihydroxybiphenyl dioxygenase"/>
    <property type="match status" value="1"/>
</dbReference>
<keyword evidence="2" id="KW-0223">Dioxygenase</keyword>
<accession>A0A2S0MZG7</accession>
<reference evidence="2 3" key="1">
    <citation type="submission" date="2018-03" db="EMBL/GenBank/DDBJ databases">
        <title>Genome sequencing of Simplicispira sp.</title>
        <authorList>
            <person name="Kim S.-J."/>
            <person name="Heo J."/>
            <person name="Kwon S.-W."/>
        </authorList>
    </citation>
    <scope>NUCLEOTIDE SEQUENCE [LARGE SCALE GENOMIC DNA]</scope>
    <source>
        <strain evidence="2 3">SC1-8</strain>
    </source>
</reference>
<dbReference type="PANTHER" id="PTHR36503:SF2">
    <property type="entry name" value="BLR2408 PROTEIN"/>
    <property type="match status" value="1"/>
</dbReference>
<name>A0A2S0MZG7_9BURK</name>
<dbReference type="OrthoDB" id="4265398at2"/>
<sequence length="137" mass="14736">MSRQIFVNLPVSDLVRSVAFFEALGFSKNPQFSSDAGACIVVSDAISIMLLTHARFKDFTPKAVCDTRDAVEVLFSLSCESRSEVDELVRKALAAGGSTYDAPQDLGFMYSHSFVDLDGHGWGGLHMSAKPQATVGA</sequence>
<dbReference type="EMBL" id="CP027669">
    <property type="protein sequence ID" value="AVO41276.1"/>
    <property type="molecule type" value="Genomic_DNA"/>
</dbReference>
<dbReference type="AlphaFoldDB" id="A0A2S0MZG7"/>
<organism evidence="2 3">
    <name type="scientific">Simplicispira suum</name>
    <dbReference type="NCBI Taxonomy" id="2109915"/>
    <lineage>
        <taxon>Bacteria</taxon>
        <taxon>Pseudomonadati</taxon>
        <taxon>Pseudomonadota</taxon>
        <taxon>Betaproteobacteria</taxon>
        <taxon>Burkholderiales</taxon>
        <taxon>Comamonadaceae</taxon>
        <taxon>Simplicispira</taxon>
    </lineage>
</organism>
<dbReference type="KEGG" id="simp:C6571_08215"/>
<dbReference type="InterPro" id="IPR029068">
    <property type="entry name" value="Glyas_Bleomycin-R_OHBP_Dase"/>
</dbReference>
<keyword evidence="2" id="KW-0560">Oxidoreductase</keyword>
<protein>
    <submittedName>
        <fullName evidence="2">Glyoxalase/bleomycin resistance/extradiol dioxygenase family protein</fullName>
    </submittedName>
</protein>
<evidence type="ECO:0000313" key="2">
    <source>
        <dbReference type="EMBL" id="AVO41276.1"/>
    </source>
</evidence>
<feature type="domain" description="Glyoxalase/Bleomycin resistance-like N-terminal" evidence="1">
    <location>
        <begin position="5"/>
        <end position="33"/>
    </location>
</feature>
<keyword evidence="3" id="KW-1185">Reference proteome</keyword>
<dbReference type="Pfam" id="PF22677">
    <property type="entry name" value="Ble-like_N"/>
    <property type="match status" value="1"/>
</dbReference>
<dbReference type="Proteomes" id="UP000239326">
    <property type="component" value="Chromosome"/>
</dbReference>
<evidence type="ECO:0000313" key="3">
    <source>
        <dbReference type="Proteomes" id="UP000239326"/>
    </source>
</evidence>
<dbReference type="GO" id="GO:0051213">
    <property type="term" value="F:dioxygenase activity"/>
    <property type="evidence" value="ECO:0007669"/>
    <property type="project" value="UniProtKB-KW"/>
</dbReference>
<dbReference type="RefSeq" id="WP_106446253.1">
    <property type="nucleotide sequence ID" value="NZ_CP027669.1"/>
</dbReference>
<dbReference type="Gene3D" id="3.10.180.10">
    <property type="entry name" value="2,3-Dihydroxybiphenyl 1,2-Dioxygenase, domain 1"/>
    <property type="match status" value="1"/>
</dbReference>